<keyword evidence="3 7" id="KW-0375">Hydrogen ion transport</keyword>
<dbReference type="RefSeq" id="WP_187256250.1">
    <property type="nucleotide sequence ID" value="NZ_JBHULF010000014.1"/>
</dbReference>
<reference evidence="8 9" key="1">
    <citation type="submission" date="2016-07" db="EMBL/GenBank/DDBJ databases">
        <title>Genome analysis of Flavihumibacter stibioxidans YS-17.</title>
        <authorList>
            <person name="Shi K."/>
            <person name="Han Y."/>
            <person name="Wang G."/>
        </authorList>
    </citation>
    <scope>NUCLEOTIDE SEQUENCE [LARGE SCALE GENOMIC DNA]</scope>
    <source>
        <strain evidence="8 9">YS-17</strain>
    </source>
</reference>
<dbReference type="Proteomes" id="UP000765802">
    <property type="component" value="Unassembled WGS sequence"/>
</dbReference>
<organism evidence="8 9">
    <name type="scientific">Flavihumibacter stibioxidans</name>
    <dbReference type="NCBI Taxonomy" id="1834163"/>
    <lineage>
        <taxon>Bacteria</taxon>
        <taxon>Pseudomonadati</taxon>
        <taxon>Bacteroidota</taxon>
        <taxon>Chitinophagia</taxon>
        <taxon>Chitinophagales</taxon>
        <taxon>Chitinophagaceae</taxon>
        <taxon>Flavihumibacter</taxon>
    </lineage>
</organism>
<keyword evidence="4 7" id="KW-0406">Ion transport</keyword>
<dbReference type="InterPro" id="IPR000711">
    <property type="entry name" value="ATPase_OSCP/dsu"/>
</dbReference>
<evidence type="ECO:0000256" key="6">
    <source>
        <dbReference type="ARBA" id="ARBA00023310"/>
    </source>
</evidence>
<dbReference type="SUPFAM" id="SSF47928">
    <property type="entry name" value="N-terminal domain of the delta subunit of the F1F0-ATP synthase"/>
    <property type="match status" value="1"/>
</dbReference>
<dbReference type="EMBL" id="MBUA01000012">
    <property type="protein sequence ID" value="MBC6490908.1"/>
    <property type="molecule type" value="Genomic_DNA"/>
</dbReference>
<dbReference type="PRINTS" id="PR00125">
    <property type="entry name" value="ATPASEDELTA"/>
</dbReference>
<proteinExistence type="inferred from homology"/>
<protein>
    <recommendedName>
        <fullName evidence="7">ATP synthase subunit delta</fullName>
    </recommendedName>
    <alternativeName>
        <fullName evidence="7">ATP synthase F(1) sector subunit delta</fullName>
    </alternativeName>
    <alternativeName>
        <fullName evidence="7">F-type ATPase subunit delta</fullName>
        <shortName evidence="7">F-ATPase subunit delta</shortName>
    </alternativeName>
</protein>
<evidence type="ECO:0000256" key="2">
    <source>
        <dbReference type="ARBA" id="ARBA00022448"/>
    </source>
</evidence>
<dbReference type="InterPro" id="IPR026015">
    <property type="entry name" value="ATP_synth_OSCP/delta_N_sf"/>
</dbReference>
<keyword evidence="5 7" id="KW-0472">Membrane</keyword>
<comment type="similarity">
    <text evidence="7">Belongs to the ATPase delta chain family.</text>
</comment>
<dbReference type="Pfam" id="PF00213">
    <property type="entry name" value="OSCP"/>
    <property type="match status" value="1"/>
</dbReference>
<name>A0ABR7M7A8_9BACT</name>
<dbReference type="Gene3D" id="1.10.520.20">
    <property type="entry name" value="N-terminal domain of the delta subunit of the F1F0-ATP synthase"/>
    <property type="match status" value="1"/>
</dbReference>
<accession>A0ABR7M7A8</accession>
<keyword evidence="6 7" id="KW-0066">ATP synthesis</keyword>
<dbReference type="HAMAP" id="MF_01416">
    <property type="entry name" value="ATP_synth_delta_bact"/>
    <property type="match status" value="1"/>
</dbReference>
<keyword evidence="2 7" id="KW-0813">Transport</keyword>
<evidence type="ECO:0000313" key="9">
    <source>
        <dbReference type="Proteomes" id="UP000765802"/>
    </source>
</evidence>
<evidence type="ECO:0000256" key="3">
    <source>
        <dbReference type="ARBA" id="ARBA00022781"/>
    </source>
</evidence>
<comment type="subcellular location">
    <subcellularLocation>
        <location evidence="7">Cell membrane</location>
        <topology evidence="7">Peripheral membrane protein</topology>
    </subcellularLocation>
    <subcellularLocation>
        <location evidence="1">Membrane</location>
    </subcellularLocation>
</comment>
<dbReference type="InterPro" id="IPR020781">
    <property type="entry name" value="ATPase_OSCP/d_CS"/>
</dbReference>
<evidence type="ECO:0000256" key="7">
    <source>
        <dbReference type="HAMAP-Rule" id="MF_01416"/>
    </source>
</evidence>
<dbReference type="PROSITE" id="PS00389">
    <property type="entry name" value="ATPASE_DELTA"/>
    <property type="match status" value="1"/>
</dbReference>
<comment type="function">
    <text evidence="7">F(1)F(0) ATP synthase produces ATP from ADP in the presence of a proton or sodium gradient. F-type ATPases consist of two structural domains, F(1) containing the extramembraneous catalytic core and F(0) containing the membrane proton channel, linked together by a central stalk and a peripheral stalk. During catalysis, ATP synthesis in the catalytic domain of F(1) is coupled via a rotary mechanism of the central stalk subunits to proton translocation.</text>
</comment>
<evidence type="ECO:0000313" key="8">
    <source>
        <dbReference type="EMBL" id="MBC6490908.1"/>
    </source>
</evidence>
<keyword evidence="7" id="KW-0139">CF(1)</keyword>
<sequence length="187" mass="21374">MRNTRVAKRYSKALMDMAVETNQVEAVKNDVDTIRKAVTGELNQILMSPVIKHDKKVSIFKAIFSGKVTSLTESFFNLLFAKGREVAMVDILDAFDASYRELKGIEIIELTTAVPVSEEVKNIVKNNFQQLDRYKGKTMEVRESVDENILGGFVVQLGDQLYDASIRHDLHLIKKQFVENMYIQKIR</sequence>
<dbReference type="PANTHER" id="PTHR11910">
    <property type="entry name" value="ATP SYNTHASE DELTA CHAIN"/>
    <property type="match status" value="1"/>
</dbReference>
<gene>
    <name evidence="7" type="primary">atpH</name>
    <name evidence="8" type="ORF">BC349_07680</name>
</gene>
<comment type="caution">
    <text evidence="8">The sequence shown here is derived from an EMBL/GenBank/DDBJ whole genome shotgun (WGS) entry which is preliminary data.</text>
</comment>
<comment type="function">
    <text evidence="7">This protein is part of the stalk that links CF(0) to CF(1). It either transmits conformational changes from CF(0) to CF(1) or is implicated in proton conduction.</text>
</comment>
<evidence type="ECO:0000256" key="5">
    <source>
        <dbReference type="ARBA" id="ARBA00023136"/>
    </source>
</evidence>
<evidence type="ECO:0000256" key="1">
    <source>
        <dbReference type="ARBA" id="ARBA00004370"/>
    </source>
</evidence>
<keyword evidence="9" id="KW-1185">Reference proteome</keyword>
<dbReference type="NCBIfam" id="TIGR01145">
    <property type="entry name" value="ATP_synt_delta"/>
    <property type="match status" value="1"/>
</dbReference>
<evidence type="ECO:0000256" key="4">
    <source>
        <dbReference type="ARBA" id="ARBA00023065"/>
    </source>
</evidence>
<keyword evidence="7" id="KW-1003">Cell membrane</keyword>